<name>A0ABW0XFH0_9ACTN</name>
<feature type="domain" description="Cas12f1-like TNB" evidence="3">
    <location>
        <begin position="58"/>
        <end position="109"/>
    </location>
</feature>
<dbReference type="EMBL" id="JBHSPC010000012">
    <property type="protein sequence ID" value="MFC5669345.1"/>
    <property type="molecule type" value="Genomic_DNA"/>
</dbReference>
<dbReference type="InterPro" id="IPR010095">
    <property type="entry name" value="Cas12f1-like_TNB"/>
</dbReference>
<accession>A0ABW0XFH0</accession>
<feature type="region of interest" description="Disordered" evidence="2">
    <location>
        <begin position="1"/>
        <end position="62"/>
    </location>
</feature>
<evidence type="ECO:0000313" key="4">
    <source>
        <dbReference type="EMBL" id="MFC5669345.1"/>
    </source>
</evidence>
<dbReference type="RefSeq" id="WP_381205519.1">
    <property type="nucleotide sequence ID" value="NZ_JBHSPC010000012.1"/>
</dbReference>
<comment type="caution">
    <text evidence="4">The sequence shown here is derived from an EMBL/GenBank/DDBJ whole genome shotgun (WGS) entry which is preliminary data.</text>
</comment>
<feature type="compositionally biased region" description="Basic and acidic residues" evidence="2">
    <location>
        <begin position="1"/>
        <end position="14"/>
    </location>
</feature>
<feature type="region of interest" description="Disordered" evidence="2">
    <location>
        <begin position="119"/>
        <end position="157"/>
    </location>
</feature>
<evidence type="ECO:0000313" key="5">
    <source>
        <dbReference type="Proteomes" id="UP001596183"/>
    </source>
</evidence>
<evidence type="ECO:0000256" key="2">
    <source>
        <dbReference type="SAM" id="MobiDB-lite"/>
    </source>
</evidence>
<dbReference type="Proteomes" id="UP001596183">
    <property type="component" value="Unassembled WGS sequence"/>
</dbReference>
<sequence>MIAKHGAAEAERPSRARPGRSHGHPAEGTASQAPTGHPALPGVPPTRAVHRVQSPQGGVPVVYVDPTYTTRTCAECGHIDRANKVSQARFACRSCGFVDHADRNGSRDIRARARELWRRGVPSTAPAPPPVRARRAGAGRRRGVTPSDVRCASPSLQ</sequence>
<feature type="compositionally biased region" description="Basic residues" evidence="2">
    <location>
        <begin position="132"/>
        <end position="143"/>
    </location>
</feature>
<reference evidence="5" key="1">
    <citation type="journal article" date="2019" name="Int. J. Syst. Evol. Microbiol.">
        <title>The Global Catalogue of Microorganisms (GCM) 10K type strain sequencing project: providing services to taxonomists for standard genome sequencing and annotation.</title>
        <authorList>
            <consortium name="The Broad Institute Genomics Platform"/>
            <consortium name="The Broad Institute Genome Sequencing Center for Infectious Disease"/>
            <person name="Wu L."/>
            <person name="Ma J."/>
        </authorList>
    </citation>
    <scope>NUCLEOTIDE SEQUENCE [LARGE SCALE GENOMIC DNA]</scope>
    <source>
        <strain evidence="5">JCM 13852</strain>
    </source>
</reference>
<keyword evidence="1" id="KW-0238">DNA-binding</keyword>
<dbReference type="Pfam" id="PF07282">
    <property type="entry name" value="Cas12f1-like_TNB"/>
    <property type="match status" value="1"/>
</dbReference>
<protein>
    <submittedName>
        <fullName evidence="4">Zinc ribbon domain-containing protein</fullName>
    </submittedName>
</protein>
<keyword evidence="5" id="KW-1185">Reference proteome</keyword>
<organism evidence="4 5">
    <name type="scientific">Streptomyces incanus</name>
    <dbReference type="NCBI Taxonomy" id="887453"/>
    <lineage>
        <taxon>Bacteria</taxon>
        <taxon>Bacillati</taxon>
        <taxon>Actinomycetota</taxon>
        <taxon>Actinomycetes</taxon>
        <taxon>Kitasatosporales</taxon>
        <taxon>Streptomycetaceae</taxon>
        <taxon>Streptomyces</taxon>
    </lineage>
</organism>
<evidence type="ECO:0000256" key="1">
    <source>
        <dbReference type="ARBA" id="ARBA00023125"/>
    </source>
</evidence>
<gene>
    <name evidence="4" type="ORF">ACFP2V_04200</name>
</gene>
<evidence type="ECO:0000259" key="3">
    <source>
        <dbReference type="Pfam" id="PF07282"/>
    </source>
</evidence>
<proteinExistence type="predicted"/>